<dbReference type="EMBL" id="UINC01016875">
    <property type="protein sequence ID" value="SVA69931.1"/>
    <property type="molecule type" value="Genomic_DNA"/>
</dbReference>
<dbReference type="SUPFAM" id="SSF53955">
    <property type="entry name" value="Lysozyme-like"/>
    <property type="match status" value="1"/>
</dbReference>
<evidence type="ECO:0000259" key="1">
    <source>
        <dbReference type="Pfam" id="PF13406"/>
    </source>
</evidence>
<dbReference type="AlphaFoldDB" id="A0A381XZS1"/>
<dbReference type="PANTHER" id="PTHR30163:SF9">
    <property type="entry name" value="MEMBRANE-BOUND LYTIC MUREIN TRANSGLYCOSYLASE B"/>
    <property type="match status" value="1"/>
</dbReference>
<name>A0A381XZS1_9ZZZZ</name>
<dbReference type="InterPro" id="IPR043426">
    <property type="entry name" value="MltB-like"/>
</dbReference>
<accession>A0A381XZS1</accession>
<dbReference type="CDD" id="cd13399">
    <property type="entry name" value="Slt35-like"/>
    <property type="match status" value="1"/>
</dbReference>
<proteinExistence type="predicted"/>
<organism evidence="2">
    <name type="scientific">marine metagenome</name>
    <dbReference type="NCBI Taxonomy" id="408172"/>
    <lineage>
        <taxon>unclassified sequences</taxon>
        <taxon>metagenomes</taxon>
        <taxon>ecological metagenomes</taxon>
    </lineage>
</organism>
<reference evidence="2" key="1">
    <citation type="submission" date="2018-05" db="EMBL/GenBank/DDBJ databases">
        <authorList>
            <person name="Lanie J.A."/>
            <person name="Ng W.-L."/>
            <person name="Kazmierczak K.M."/>
            <person name="Andrzejewski T.M."/>
            <person name="Davidsen T.M."/>
            <person name="Wayne K.J."/>
            <person name="Tettelin H."/>
            <person name="Glass J.I."/>
            <person name="Rusch D."/>
            <person name="Podicherti R."/>
            <person name="Tsui H.-C.T."/>
            <person name="Winkler M.E."/>
        </authorList>
    </citation>
    <scope>NUCLEOTIDE SEQUENCE</scope>
</reference>
<dbReference type="Gene3D" id="1.10.8.350">
    <property type="entry name" value="Bacterial muramidase"/>
    <property type="match status" value="1"/>
</dbReference>
<dbReference type="PANTHER" id="PTHR30163">
    <property type="entry name" value="MEMBRANE-BOUND LYTIC MUREIN TRANSGLYCOSYLASE B"/>
    <property type="match status" value="1"/>
</dbReference>
<dbReference type="InterPro" id="IPR031304">
    <property type="entry name" value="SLT_2"/>
</dbReference>
<feature type="non-terminal residue" evidence="2">
    <location>
        <position position="266"/>
    </location>
</feature>
<dbReference type="InterPro" id="IPR023346">
    <property type="entry name" value="Lysozyme-like_dom_sf"/>
</dbReference>
<dbReference type="Pfam" id="PF13406">
    <property type="entry name" value="SLT_2"/>
    <property type="match status" value="1"/>
</dbReference>
<protein>
    <recommendedName>
        <fullName evidence="1">Transglycosylase SLT domain-containing protein</fullName>
    </recommendedName>
</protein>
<dbReference type="GO" id="GO:0009253">
    <property type="term" value="P:peptidoglycan catabolic process"/>
    <property type="evidence" value="ECO:0007669"/>
    <property type="project" value="TreeGrafter"/>
</dbReference>
<feature type="non-terminal residue" evidence="2">
    <location>
        <position position="1"/>
    </location>
</feature>
<evidence type="ECO:0000313" key="2">
    <source>
        <dbReference type="EMBL" id="SVA69931.1"/>
    </source>
</evidence>
<dbReference type="GO" id="GO:0008933">
    <property type="term" value="F:peptidoglycan lytic transglycosylase activity"/>
    <property type="evidence" value="ECO:0007669"/>
    <property type="project" value="TreeGrafter"/>
</dbReference>
<feature type="domain" description="Transglycosylase SLT" evidence="1">
    <location>
        <begin position="37"/>
        <end position="226"/>
    </location>
</feature>
<gene>
    <name evidence="2" type="ORF">METZ01_LOCUS122785</name>
</gene>
<sequence>MSRIILIITSVSLLFGEDKISDDLAYIMVIEIINKKVVPMEYIEKVFNNKNIKRHKEIPERFATPYEKKSWEQYKKLFIKNSRIVAGTNFYTENKDLILSVSKKYDVDPFILLSIAGIESNYGKHYKGFTVFNSLYTQIHDMPKRAKWASKELASYLEYCFKDKIDPQSIEGSYAGAFGFGQFIPSSFNRFSVDFDGDGVRSPHDWPDVLASIANYLRENGYVPGSANYDKGGDIWKSVRAYNHSDNYVMAVLGLTEKIRESCSAL</sequence>